<evidence type="ECO:0000313" key="3">
    <source>
        <dbReference type="Proteomes" id="UP000184082"/>
    </source>
</evidence>
<evidence type="ECO:0000313" key="2">
    <source>
        <dbReference type="EMBL" id="SHK45748.1"/>
    </source>
</evidence>
<accession>A0A1M6SMD4</accession>
<keyword evidence="3" id="KW-1185">Reference proteome</keyword>
<feature type="compositionally biased region" description="Pro residues" evidence="1">
    <location>
        <begin position="19"/>
        <end position="28"/>
    </location>
</feature>
<dbReference type="STRING" id="1121266.SAMN02745883_02089"/>
<sequence length="120" mass="14099">MFYNDFYDQSDFLYRRPPRPPLVRPPFAAPGGSTEAPTSPPPPFTPERPVGVLAVDPGAIRPCKYRFVYLWLKDGREFWAYLVFVGRRSVAGFKWVGCRRWGRWVYFGTDIRNIEHFECY</sequence>
<dbReference type="Proteomes" id="UP000184082">
    <property type="component" value="Unassembled WGS sequence"/>
</dbReference>
<dbReference type="RefSeq" id="WP_072968288.1">
    <property type="nucleotide sequence ID" value="NZ_FRAJ01000019.1"/>
</dbReference>
<dbReference type="EMBL" id="FRAJ01000019">
    <property type="protein sequence ID" value="SHK45748.1"/>
    <property type="molecule type" value="Genomic_DNA"/>
</dbReference>
<proteinExistence type="predicted"/>
<dbReference type="AlphaFoldDB" id="A0A1M6SMD4"/>
<reference evidence="2 3" key="1">
    <citation type="submission" date="2016-11" db="EMBL/GenBank/DDBJ databases">
        <authorList>
            <person name="Jaros S."/>
            <person name="Januszkiewicz K."/>
            <person name="Wedrychowicz H."/>
        </authorList>
    </citation>
    <scope>NUCLEOTIDE SEQUENCE [LARGE SCALE GENOMIC DNA]</scope>
    <source>
        <strain evidence="2 3">DSM 14501</strain>
    </source>
</reference>
<evidence type="ECO:0000256" key="1">
    <source>
        <dbReference type="SAM" id="MobiDB-lite"/>
    </source>
</evidence>
<protein>
    <recommendedName>
        <fullName evidence="4">Transporter</fullName>
    </recommendedName>
</protein>
<evidence type="ECO:0008006" key="4">
    <source>
        <dbReference type="Google" id="ProtNLM"/>
    </source>
</evidence>
<organism evidence="2 3">
    <name type="scientific">Caminicella sporogenes DSM 14501</name>
    <dbReference type="NCBI Taxonomy" id="1121266"/>
    <lineage>
        <taxon>Bacteria</taxon>
        <taxon>Bacillati</taxon>
        <taxon>Bacillota</taxon>
        <taxon>Clostridia</taxon>
        <taxon>Peptostreptococcales</taxon>
        <taxon>Caminicellaceae</taxon>
        <taxon>Caminicella</taxon>
    </lineage>
</organism>
<feature type="region of interest" description="Disordered" evidence="1">
    <location>
        <begin position="13"/>
        <end position="45"/>
    </location>
</feature>
<name>A0A1M6SMD4_9FIRM</name>
<gene>
    <name evidence="2" type="ORF">SAMN02745883_02089</name>
</gene>